<organism evidence="1 2">
    <name type="scientific">Lymnaea stagnalis</name>
    <name type="common">Great pond snail</name>
    <name type="synonym">Helix stagnalis</name>
    <dbReference type="NCBI Taxonomy" id="6523"/>
    <lineage>
        <taxon>Eukaryota</taxon>
        <taxon>Metazoa</taxon>
        <taxon>Spiralia</taxon>
        <taxon>Lophotrochozoa</taxon>
        <taxon>Mollusca</taxon>
        <taxon>Gastropoda</taxon>
        <taxon>Heterobranchia</taxon>
        <taxon>Euthyneura</taxon>
        <taxon>Panpulmonata</taxon>
        <taxon>Hygrophila</taxon>
        <taxon>Lymnaeoidea</taxon>
        <taxon>Lymnaeidae</taxon>
        <taxon>Lymnaea</taxon>
    </lineage>
</organism>
<dbReference type="PANTHER" id="PTHR30575">
    <property type="entry name" value="PEPTIDASE M20"/>
    <property type="match status" value="1"/>
</dbReference>
<dbReference type="EMBL" id="CAXITT010006192">
    <property type="protein sequence ID" value="CAL1549174.1"/>
    <property type="molecule type" value="Genomic_DNA"/>
</dbReference>
<dbReference type="AlphaFoldDB" id="A0AAV2IVK4"/>
<dbReference type="PANTHER" id="PTHR30575:SF0">
    <property type="entry name" value="XAA-ARG DIPEPTIDASE"/>
    <property type="match status" value="1"/>
</dbReference>
<accession>A0AAV2IVK4</accession>
<dbReference type="Gene3D" id="3.40.630.10">
    <property type="entry name" value="Zn peptidases"/>
    <property type="match status" value="1"/>
</dbReference>
<dbReference type="GO" id="GO:0016805">
    <property type="term" value="F:dipeptidase activity"/>
    <property type="evidence" value="ECO:0007669"/>
    <property type="project" value="TreeGrafter"/>
</dbReference>
<feature type="non-terminal residue" evidence="1">
    <location>
        <position position="94"/>
    </location>
</feature>
<keyword evidence="2" id="KW-1185">Reference proteome</keyword>
<comment type="caution">
    <text evidence="1">The sequence shown here is derived from an EMBL/GenBank/DDBJ whole genome shotgun (WGS) entry which is preliminary data.</text>
</comment>
<proteinExistence type="predicted"/>
<gene>
    <name evidence="1" type="ORF">GSLYS_00022491001</name>
</gene>
<reference evidence="1 2" key="1">
    <citation type="submission" date="2024-04" db="EMBL/GenBank/DDBJ databases">
        <authorList>
            <consortium name="Genoscope - CEA"/>
            <person name="William W."/>
        </authorList>
    </citation>
    <scope>NUCLEOTIDE SEQUENCE [LARGE SCALE GENOMIC DNA]</scope>
</reference>
<evidence type="ECO:0000313" key="2">
    <source>
        <dbReference type="Proteomes" id="UP001497497"/>
    </source>
</evidence>
<dbReference type="InterPro" id="IPR052030">
    <property type="entry name" value="Peptidase_M20/M20A_hydrolases"/>
</dbReference>
<dbReference type="SUPFAM" id="SSF53187">
    <property type="entry name" value="Zn-dependent exopeptidases"/>
    <property type="match status" value="1"/>
</dbReference>
<feature type="non-terminal residue" evidence="1">
    <location>
        <position position="1"/>
    </location>
</feature>
<protein>
    <submittedName>
        <fullName evidence="1">Uncharacterized protein</fullName>
    </submittedName>
</protein>
<name>A0AAV2IVK4_LYMST</name>
<sequence length="94" mass="10208">QEVRSSEAIIGFLVSREFTVTKHYRGIKTAFKAEFGENEFGGKKKPNICLVCRYDAVRKKGHVNGNNLVVQATVAAALGLKAVIRASSSKIGKV</sequence>
<dbReference type="Proteomes" id="UP001497497">
    <property type="component" value="Unassembled WGS sequence"/>
</dbReference>
<evidence type="ECO:0000313" key="1">
    <source>
        <dbReference type="EMBL" id="CAL1549174.1"/>
    </source>
</evidence>